<dbReference type="RefSeq" id="WP_035299976.1">
    <property type="nucleotide sequence ID" value="NZ_JADMOW010000057.1"/>
</dbReference>
<gene>
    <name evidence="1" type="ORF">ERS852411_00398</name>
</gene>
<reference evidence="1 2" key="1">
    <citation type="submission" date="2015-09" db="EMBL/GenBank/DDBJ databases">
        <authorList>
            <consortium name="Pathogen Informatics"/>
        </authorList>
    </citation>
    <scope>NUCLEOTIDE SEQUENCE [LARGE SCALE GENOMIC DNA]</scope>
    <source>
        <strain evidence="1 2">2789STDY5608854</strain>
    </source>
</reference>
<dbReference type="InterPro" id="IPR026002">
    <property type="entry name" value="ATC_hydrolase-like"/>
</dbReference>
<name>A0A173ZCP0_FLAPL</name>
<accession>A0A173ZCP0</accession>
<evidence type="ECO:0008006" key="3">
    <source>
        <dbReference type="Google" id="ProtNLM"/>
    </source>
</evidence>
<dbReference type="Proteomes" id="UP000095746">
    <property type="component" value="Unassembled WGS sequence"/>
</dbReference>
<evidence type="ECO:0000313" key="2">
    <source>
        <dbReference type="Proteomes" id="UP000095746"/>
    </source>
</evidence>
<protein>
    <recommendedName>
        <fullName evidence="3">L-2-amino-thiazoline-4-carboxylic acid hydrolase</fullName>
    </recommendedName>
</protein>
<organism evidence="1 2">
    <name type="scientific">Flavonifractor plautii</name>
    <name type="common">Fusobacterium plautii</name>
    <dbReference type="NCBI Taxonomy" id="292800"/>
    <lineage>
        <taxon>Bacteria</taxon>
        <taxon>Bacillati</taxon>
        <taxon>Bacillota</taxon>
        <taxon>Clostridia</taxon>
        <taxon>Eubacteriales</taxon>
        <taxon>Oscillospiraceae</taxon>
        <taxon>Flavonifractor</taxon>
    </lineage>
</organism>
<dbReference type="Pfam" id="PF14196">
    <property type="entry name" value="ATC_hydrolase"/>
    <property type="match status" value="1"/>
</dbReference>
<dbReference type="AlphaFoldDB" id="A0A173ZCP0"/>
<evidence type="ECO:0000313" key="1">
    <source>
        <dbReference type="EMBL" id="CUN72968.1"/>
    </source>
</evidence>
<sequence>MRWMEMPIAIWAVFAKSFQAQLTAVLGYDPDTARKITEKAKPKYREIIAKLPEFEKGDRFSMNIIGCAMLGAFVLSMPRRPDVESLTDYYEKAQITPLMKWFCRQSGKSKFTPKDIAGMKATAARKAADRNPYSWNMDFYEYPDGSGYEGRFTKCGICTLMQELGIYDLTPAMCHLDYAMSEAGGVTNFVRQYTLASGGPYCDCGYKKKRLQEDRA</sequence>
<proteinExistence type="predicted"/>
<dbReference type="EMBL" id="CYZT01000012">
    <property type="protein sequence ID" value="CUN72968.1"/>
    <property type="molecule type" value="Genomic_DNA"/>
</dbReference>